<dbReference type="Proteomes" id="UP000095463">
    <property type="component" value="Unassembled WGS sequence"/>
</dbReference>
<evidence type="ECO:0000259" key="3">
    <source>
        <dbReference type="PROSITE" id="PS50977"/>
    </source>
</evidence>
<reference evidence="4 5" key="1">
    <citation type="journal article" date="2015" name="Genome Announc.">
        <title>Genome Assemblies of Three Soil-Associated Devosia species: D. insulae, D. limi, and D. soli.</title>
        <authorList>
            <person name="Hassan Y.I."/>
            <person name="Lepp D."/>
            <person name="Zhou T."/>
        </authorList>
    </citation>
    <scope>NUCLEOTIDE SEQUENCE [LARGE SCALE GENOMIC DNA]</scope>
    <source>
        <strain evidence="4 5">DS-56</strain>
    </source>
</reference>
<dbReference type="PRINTS" id="PR00455">
    <property type="entry name" value="HTHTETR"/>
</dbReference>
<dbReference type="InterPro" id="IPR001647">
    <property type="entry name" value="HTH_TetR"/>
</dbReference>
<dbReference type="PANTHER" id="PTHR30055:SF178">
    <property type="entry name" value="POSSIBLE TRANSCRIPTIONAL REGULATORY PROTEIN"/>
    <property type="match status" value="1"/>
</dbReference>
<evidence type="ECO:0000313" key="4">
    <source>
        <dbReference type="EMBL" id="OEO32318.1"/>
    </source>
</evidence>
<keyword evidence="5" id="KW-1185">Reference proteome</keyword>
<dbReference type="InterPro" id="IPR041483">
    <property type="entry name" value="TetR_C_34"/>
</dbReference>
<feature type="domain" description="HTH tetR-type" evidence="3">
    <location>
        <begin position="34"/>
        <end position="94"/>
    </location>
</feature>
<dbReference type="PROSITE" id="PS50977">
    <property type="entry name" value="HTH_TETR_2"/>
    <property type="match status" value="1"/>
</dbReference>
<proteinExistence type="predicted"/>
<dbReference type="InterPro" id="IPR009057">
    <property type="entry name" value="Homeodomain-like_sf"/>
</dbReference>
<evidence type="ECO:0000256" key="1">
    <source>
        <dbReference type="ARBA" id="ARBA00023125"/>
    </source>
</evidence>
<dbReference type="AlphaFoldDB" id="A0A1E5XUP4"/>
<dbReference type="GO" id="GO:0000976">
    <property type="term" value="F:transcription cis-regulatory region binding"/>
    <property type="evidence" value="ECO:0007669"/>
    <property type="project" value="TreeGrafter"/>
</dbReference>
<comment type="caution">
    <text evidence="4">The sequence shown here is derived from an EMBL/GenBank/DDBJ whole genome shotgun (WGS) entry which is preliminary data.</text>
</comment>
<sequence length="233" mass="25183">MPRCRLDSGTDAPHHKHLMTSTTFQRARKPEEIQARRETLLAAAAELFDAEGPLGAGLNAIAARAGFTKSNVYRYFESREDVLLSLFLTEMEQLVPGFAAAIAATPEGDLDGLARAVTGQFASRPRFGHLTSILSNTLETNVSEDTIVTVKRTMGGMAAEMATALRTRLPKASAEDALWAITMIGALVAGLWPGAHPAPVAERVLSRPEFARHRPSIERDLPRTVRAILASIA</sequence>
<dbReference type="SUPFAM" id="SSF46689">
    <property type="entry name" value="Homeodomain-like"/>
    <property type="match status" value="1"/>
</dbReference>
<dbReference type="Gene3D" id="1.10.357.10">
    <property type="entry name" value="Tetracycline Repressor, domain 2"/>
    <property type="match status" value="1"/>
</dbReference>
<dbReference type="Pfam" id="PF00440">
    <property type="entry name" value="TetR_N"/>
    <property type="match status" value="1"/>
</dbReference>
<keyword evidence="1 2" id="KW-0238">DNA-binding</keyword>
<dbReference type="GO" id="GO:0003700">
    <property type="term" value="F:DNA-binding transcription factor activity"/>
    <property type="evidence" value="ECO:0007669"/>
    <property type="project" value="TreeGrafter"/>
</dbReference>
<gene>
    <name evidence="4" type="ORF">VW23_012125</name>
</gene>
<evidence type="ECO:0000313" key="5">
    <source>
        <dbReference type="Proteomes" id="UP000095463"/>
    </source>
</evidence>
<dbReference type="PANTHER" id="PTHR30055">
    <property type="entry name" value="HTH-TYPE TRANSCRIPTIONAL REGULATOR RUTR"/>
    <property type="match status" value="1"/>
</dbReference>
<dbReference type="Pfam" id="PF17929">
    <property type="entry name" value="TetR_C_34"/>
    <property type="match status" value="1"/>
</dbReference>
<feature type="DNA-binding region" description="H-T-H motif" evidence="2">
    <location>
        <begin position="57"/>
        <end position="76"/>
    </location>
</feature>
<protein>
    <recommendedName>
        <fullName evidence="3">HTH tetR-type domain-containing protein</fullName>
    </recommendedName>
</protein>
<evidence type="ECO:0000256" key="2">
    <source>
        <dbReference type="PROSITE-ProRule" id="PRU00335"/>
    </source>
</evidence>
<dbReference type="InterPro" id="IPR050109">
    <property type="entry name" value="HTH-type_TetR-like_transc_reg"/>
</dbReference>
<name>A0A1E5XUP4_9HYPH</name>
<organism evidence="4 5">
    <name type="scientific">Devosia insulae DS-56</name>
    <dbReference type="NCBI Taxonomy" id="1116389"/>
    <lineage>
        <taxon>Bacteria</taxon>
        <taxon>Pseudomonadati</taxon>
        <taxon>Pseudomonadota</taxon>
        <taxon>Alphaproteobacteria</taxon>
        <taxon>Hyphomicrobiales</taxon>
        <taxon>Devosiaceae</taxon>
        <taxon>Devosia</taxon>
    </lineage>
</organism>
<accession>A0A1E5XUP4</accession>
<dbReference type="EMBL" id="LAJE02000075">
    <property type="protein sequence ID" value="OEO32318.1"/>
    <property type="molecule type" value="Genomic_DNA"/>
</dbReference>